<dbReference type="OrthoDB" id="9781930at2"/>
<dbReference type="Pfam" id="PF16491">
    <property type="entry name" value="Peptidase_M48_N"/>
    <property type="match status" value="1"/>
</dbReference>
<evidence type="ECO:0008006" key="14">
    <source>
        <dbReference type="Google" id="ProtNLM"/>
    </source>
</evidence>
<dbReference type="InterPro" id="IPR027057">
    <property type="entry name" value="CAXX_Prtase_1"/>
</dbReference>
<feature type="active site" evidence="6">
    <location>
        <position position="276"/>
    </location>
</feature>
<evidence type="ECO:0000256" key="4">
    <source>
        <dbReference type="ARBA" id="ARBA00022833"/>
    </source>
</evidence>
<dbReference type="PANTHER" id="PTHR10120">
    <property type="entry name" value="CAAX PRENYL PROTEASE 1"/>
    <property type="match status" value="1"/>
</dbReference>
<keyword evidence="9" id="KW-1133">Transmembrane helix</keyword>
<dbReference type="Proteomes" id="UP000076927">
    <property type="component" value="Chromosome"/>
</dbReference>
<accession>A0A172TNG4</accession>
<feature type="active site" description="Proton donor" evidence="6">
    <location>
        <position position="359"/>
    </location>
</feature>
<evidence type="ECO:0000256" key="5">
    <source>
        <dbReference type="ARBA" id="ARBA00023049"/>
    </source>
</evidence>
<evidence type="ECO:0000256" key="6">
    <source>
        <dbReference type="PIRSR" id="PIRSR627057-1"/>
    </source>
</evidence>
<evidence type="ECO:0000256" key="8">
    <source>
        <dbReference type="RuleBase" id="RU003983"/>
    </source>
</evidence>
<feature type="transmembrane region" description="Helical" evidence="9">
    <location>
        <begin position="62"/>
        <end position="83"/>
    </location>
</feature>
<evidence type="ECO:0000256" key="2">
    <source>
        <dbReference type="ARBA" id="ARBA00022723"/>
    </source>
</evidence>
<feature type="transmembrane region" description="Helical" evidence="9">
    <location>
        <begin position="173"/>
        <end position="191"/>
    </location>
</feature>
<evidence type="ECO:0000256" key="9">
    <source>
        <dbReference type="SAM" id="Phobius"/>
    </source>
</evidence>
<keyword evidence="4 7" id="KW-0862">Zinc</keyword>
<dbReference type="PATRIC" id="fig|1178515.4.peg.182"/>
<sequence>MRRWGRRYLWGWLGFAVLIAVYLWFTTGTVPTRFQGTAADPVTFLTSAQIDRSQVYSLLGNWLYFVSMPWEWGIYLFLLFSGWSAALRSRTQSWVSGRWMGFPLYVLGVSGASFLLFLPIRIVGYSLSRGFGISVQPVGGWIRDKLLSFGISYVTLLAVSAVAFWFIRRGGRWWIKLWLLSVPFTLFMMYIQPVVIDPLYNTFTELSDPKLERAILELADKAGIPASRVYEVNMSEKTNALNAYVQGIGSSLRIVLWDTTLGRLAPEEVLIVMAHEMGHYVMHHLEWSAVGAVISSFFVLWIGSAVYRYIISGWGQRWGIRGEADIAALPLVLLLISLLGFVSAPFAGAVSRHAEQEADRYALQLIGNGSAASAVSLHQKLAATSLSDVDPPLLVRLFRSTHPSALERIIYALEAGQREGVEQ</sequence>
<evidence type="ECO:0000256" key="3">
    <source>
        <dbReference type="ARBA" id="ARBA00022801"/>
    </source>
</evidence>
<feature type="binding site" evidence="7">
    <location>
        <position position="275"/>
    </location>
    <ligand>
        <name>Zn(2+)</name>
        <dbReference type="ChEBI" id="CHEBI:29105"/>
        <note>catalytic</note>
    </ligand>
</feature>
<dbReference type="AlphaFoldDB" id="A0A172TNG4"/>
<dbReference type="GO" id="GO:0004222">
    <property type="term" value="F:metalloendopeptidase activity"/>
    <property type="evidence" value="ECO:0007669"/>
    <property type="project" value="InterPro"/>
</dbReference>
<evidence type="ECO:0000256" key="1">
    <source>
        <dbReference type="ARBA" id="ARBA00022670"/>
    </source>
</evidence>
<feature type="binding site" evidence="7">
    <location>
        <position position="355"/>
    </location>
    <ligand>
        <name>Zn(2+)</name>
        <dbReference type="ChEBI" id="CHEBI:29105"/>
        <note>catalytic</note>
    </ligand>
</feature>
<evidence type="ECO:0000259" key="10">
    <source>
        <dbReference type="Pfam" id="PF01435"/>
    </source>
</evidence>
<dbReference type="InterPro" id="IPR001915">
    <property type="entry name" value="Peptidase_M48"/>
</dbReference>
<keyword evidence="1 8" id="KW-0645">Protease</keyword>
<keyword evidence="3 8" id="KW-0378">Hydrolase</keyword>
<keyword evidence="2 7" id="KW-0479">Metal-binding</keyword>
<reference evidence="12 13" key="1">
    <citation type="submission" date="2015-01" db="EMBL/GenBank/DDBJ databases">
        <title>Paenibacillus swuensis/DY6/whole genome sequencing.</title>
        <authorList>
            <person name="Kim M.K."/>
            <person name="Srinivasan S."/>
            <person name="Lee J.-J."/>
        </authorList>
    </citation>
    <scope>NUCLEOTIDE SEQUENCE [LARGE SCALE GENOMIC DNA]</scope>
    <source>
        <strain evidence="12 13">DY6</strain>
    </source>
</reference>
<evidence type="ECO:0000256" key="7">
    <source>
        <dbReference type="PIRSR" id="PIRSR627057-2"/>
    </source>
</evidence>
<dbReference type="FunFam" id="3.30.2010.10:FF:000010">
    <property type="entry name" value="M48 family peptidase"/>
    <property type="match status" value="1"/>
</dbReference>
<keyword evidence="13" id="KW-1185">Reference proteome</keyword>
<gene>
    <name evidence="12" type="ORF">SY83_01050</name>
</gene>
<feature type="transmembrane region" description="Helical" evidence="9">
    <location>
        <begin position="104"/>
        <end position="126"/>
    </location>
</feature>
<dbReference type="KEGG" id="pswu:SY83_01050"/>
<feature type="binding site" evidence="7">
    <location>
        <position position="279"/>
    </location>
    <ligand>
        <name>Zn(2+)</name>
        <dbReference type="ChEBI" id="CHEBI:29105"/>
        <note>catalytic</note>
    </ligand>
</feature>
<keyword evidence="5 8" id="KW-0482">Metalloprotease</keyword>
<dbReference type="EMBL" id="CP011388">
    <property type="protein sequence ID" value="ANE48629.1"/>
    <property type="molecule type" value="Genomic_DNA"/>
</dbReference>
<feature type="transmembrane region" description="Helical" evidence="9">
    <location>
        <begin position="287"/>
        <end position="307"/>
    </location>
</feature>
<name>A0A172TNG4_9BACL</name>
<dbReference type="InterPro" id="IPR032456">
    <property type="entry name" value="Peptidase_M48_N"/>
</dbReference>
<evidence type="ECO:0000313" key="13">
    <source>
        <dbReference type="Proteomes" id="UP000076927"/>
    </source>
</evidence>
<dbReference type="Pfam" id="PF01435">
    <property type="entry name" value="Peptidase_M48"/>
    <property type="match status" value="1"/>
</dbReference>
<keyword evidence="9" id="KW-0472">Membrane</keyword>
<comment type="similarity">
    <text evidence="8">Belongs to the peptidase M48 family.</text>
</comment>
<dbReference type="Gene3D" id="3.30.2010.10">
    <property type="entry name" value="Metalloproteases ('zincins'), catalytic domain"/>
    <property type="match status" value="1"/>
</dbReference>
<dbReference type="STRING" id="1178515.SY83_01050"/>
<feature type="domain" description="CAAX prenyl protease 1 N-terminal" evidence="11">
    <location>
        <begin position="44"/>
        <end position="201"/>
    </location>
</feature>
<feature type="transmembrane region" description="Helical" evidence="9">
    <location>
        <begin position="7"/>
        <end position="25"/>
    </location>
</feature>
<protein>
    <recommendedName>
        <fullName evidence="14">Peptidase M48</fullName>
    </recommendedName>
</protein>
<feature type="transmembrane region" description="Helical" evidence="9">
    <location>
        <begin position="328"/>
        <end position="350"/>
    </location>
</feature>
<organism evidence="12 13">
    <name type="scientific">Paenibacillus swuensis</name>
    <dbReference type="NCBI Taxonomy" id="1178515"/>
    <lineage>
        <taxon>Bacteria</taxon>
        <taxon>Bacillati</taxon>
        <taxon>Bacillota</taxon>
        <taxon>Bacilli</taxon>
        <taxon>Bacillales</taxon>
        <taxon>Paenibacillaceae</taxon>
        <taxon>Paenibacillus</taxon>
    </lineage>
</organism>
<dbReference type="GO" id="GO:0071586">
    <property type="term" value="P:CAAX-box protein processing"/>
    <property type="evidence" value="ECO:0007669"/>
    <property type="project" value="InterPro"/>
</dbReference>
<evidence type="ECO:0000313" key="12">
    <source>
        <dbReference type="EMBL" id="ANE48629.1"/>
    </source>
</evidence>
<comment type="cofactor">
    <cofactor evidence="7 8">
        <name>Zn(2+)</name>
        <dbReference type="ChEBI" id="CHEBI:29105"/>
    </cofactor>
    <text evidence="7 8">Binds 1 zinc ion per subunit.</text>
</comment>
<evidence type="ECO:0000259" key="11">
    <source>
        <dbReference type="Pfam" id="PF16491"/>
    </source>
</evidence>
<dbReference type="CDD" id="cd07343">
    <property type="entry name" value="M48A_Zmpste24p_like"/>
    <property type="match status" value="1"/>
</dbReference>
<keyword evidence="9" id="KW-0812">Transmembrane</keyword>
<feature type="domain" description="Peptidase M48" evidence="10">
    <location>
        <begin position="207"/>
        <end position="409"/>
    </location>
</feature>
<dbReference type="GO" id="GO:0046872">
    <property type="term" value="F:metal ion binding"/>
    <property type="evidence" value="ECO:0007669"/>
    <property type="project" value="UniProtKB-KW"/>
</dbReference>
<proteinExistence type="inferred from homology"/>
<feature type="transmembrane region" description="Helical" evidence="9">
    <location>
        <begin position="146"/>
        <end position="166"/>
    </location>
</feature>